<sequence length="76" mass="8623">MTSGSGNVSPRLQANSANFRLLFSRKKRSPFNRSEKYLCFPLDSRKFFRLFSLQATSVVTSLGRSGRLRNLRGNHG</sequence>
<name>A0A2P8VJF6_9ENTR</name>
<evidence type="ECO:0000313" key="2">
    <source>
        <dbReference type="Proteomes" id="UP000240212"/>
    </source>
</evidence>
<dbReference type="AlphaFoldDB" id="A0A2P8VJF6"/>
<comment type="caution">
    <text evidence="1">The sequence shown here is derived from an EMBL/GenBank/DDBJ whole genome shotgun (WGS) entry which is preliminary data.</text>
</comment>
<proteinExistence type="predicted"/>
<keyword evidence="2" id="KW-1185">Reference proteome</keyword>
<accession>A0A2P8VJF6</accession>
<evidence type="ECO:0000313" key="1">
    <source>
        <dbReference type="EMBL" id="PSN07580.1"/>
    </source>
</evidence>
<gene>
    <name evidence="1" type="ORF">C7G83_10625</name>
</gene>
<organism evidence="1 2">
    <name type="scientific">Siccibacter turicensis</name>
    <dbReference type="NCBI Taxonomy" id="357233"/>
    <lineage>
        <taxon>Bacteria</taxon>
        <taxon>Pseudomonadati</taxon>
        <taxon>Pseudomonadota</taxon>
        <taxon>Gammaproteobacteria</taxon>
        <taxon>Enterobacterales</taxon>
        <taxon>Enterobacteriaceae</taxon>
        <taxon>Siccibacter</taxon>
    </lineage>
</organism>
<protein>
    <submittedName>
        <fullName evidence="1">Uncharacterized protein</fullName>
    </submittedName>
</protein>
<dbReference type="EMBL" id="PYEP01000004">
    <property type="protein sequence ID" value="PSN07580.1"/>
    <property type="molecule type" value="Genomic_DNA"/>
</dbReference>
<dbReference type="Proteomes" id="UP000240212">
    <property type="component" value="Unassembled WGS sequence"/>
</dbReference>
<reference evidence="1 2" key="1">
    <citation type="submission" date="2018-03" db="EMBL/GenBank/DDBJ databases">
        <title>Draft genome sequence of the first documented clinical Siccibacter turicensis isolate in Austria.</title>
        <authorList>
            <person name="Lepuschitz S."/>
            <person name="Pekard-Amenitsch S."/>
            <person name="Haunold R."/>
            <person name="Schill S."/>
            <person name="Mach R."/>
            <person name="Allerberger F."/>
            <person name="Ruppitsch W."/>
            <person name="Forsythe S.J."/>
        </authorList>
    </citation>
    <scope>NUCLEOTIDE SEQUENCE [LARGE SCALE GENOMIC DNA]</scope>
    <source>
        <strain evidence="1 2">6100069499-17</strain>
    </source>
</reference>